<evidence type="ECO:0000259" key="9">
    <source>
        <dbReference type="PROSITE" id="PS01124"/>
    </source>
</evidence>
<dbReference type="Gene3D" id="3.40.50.2300">
    <property type="match status" value="1"/>
</dbReference>
<feature type="modified residue" description="4-aspartylphosphate" evidence="8">
    <location>
        <position position="55"/>
    </location>
</feature>
<keyword evidence="12" id="KW-1185">Reference proteome</keyword>
<dbReference type="SMART" id="SM00448">
    <property type="entry name" value="REC"/>
    <property type="match status" value="1"/>
</dbReference>
<dbReference type="CDD" id="cd17536">
    <property type="entry name" value="REC_YesN-like"/>
    <property type="match status" value="1"/>
</dbReference>
<dbReference type="InterPro" id="IPR009057">
    <property type="entry name" value="Homeodomain-like_sf"/>
</dbReference>
<keyword evidence="7" id="KW-0804">Transcription</keyword>
<dbReference type="InterPro" id="IPR041522">
    <property type="entry name" value="CdaR_GGDEF"/>
</dbReference>
<evidence type="ECO:0000256" key="2">
    <source>
        <dbReference type="ARBA" id="ARBA00022490"/>
    </source>
</evidence>
<dbReference type="SUPFAM" id="SSF52172">
    <property type="entry name" value="CheY-like"/>
    <property type="match status" value="1"/>
</dbReference>
<keyword evidence="6" id="KW-0238">DNA-binding</keyword>
<evidence type="ECO:0000259" key="10">
    <source>
        <dbReference type="PROSITE" id="PS50110"/>
    </source>
</evidence>
<dbReference type="GO" id="GO:0003700">
    <property type="term" value="F:DNA-binding transcription factor activity"/>
    <property type="evidence" value="ECO:0007669"/>
    <property type="project" value="InterPro"/>
</dbReference>
<dbReference type="InterPro" id="IPR011006">
    <property type="entry name" value="CheY-like_superfamily"/>
</dbReference>
<keyword evidence="4" id="KW-0902">Two-component regulatory system</keyword>
<dbReference type="PRINTS" id="PR00032">
    <property type="entry name" value="HTHARAC"/>
</dbReference>
<dbReference type="Gene3D" id="1.10.10.60">
    <property type="entry name" value="Homeodomain-like"/>
    <property type="match status" value="2"/>
</dbReference>
<dbReference type="SMART" id="SM00342">
    <property type="entry name" value="HTH_ARAC"/>
    <property type="match status" value="1"/>
</dbReference>
<dbReference type="Pfam" id="PF00072">
    <property type="entry name" value="Response_reg"/>
    <property type="match status" value="1"/>
</dbReference>
<dbReference type="Pfam" id="PF12833">
    <property type="entry name" value="HTH_18"/>
    <property type="match status" value="1"/>
</dbReference>
<dbReference type="InterPro" id="IPR001789">
    <property type="entry name" value="Sig_transdc_resp-reg_receiver"/>
</dbReference>
<evidence type="ECO:0000256" key="4">
    <source>
        <dbReference type="ARBA" id="ARBA00023012"/>
    </source>
</evidence>
<dbReference type="GO" id="GO:0005737">
    <property type="term" value="C:cytoplasm"/>
    <property type="evidence" value="ECO:0007669"/>
    <property type="project" value="UniProtKB-SubCell"/>
</dbReference>
<evidence type="ECO:0000256" key="7">
    <source>
        <dbReference type="ARBA" id="ARBA00023163"/>
    </source>
</evidence>
<dbReference type="GO" id="GO:0000160">
    <property type="term" value="P:phosphorelay signal transduction system"/>
    <property type="evidence" value="ECO:0007669"/>
    <property type="project" value="UniProtKB-KW"/>
</dbReference>
<evidence type="ECO:0000256" key="5">
    <source>
        <dbReference type="ARBA" id="ARBA00023015"/>
    </source>
</evidence>
<keyword evidence="2" id="KW-0963">Cytoplasm</keyword>
<keyword evidence="5" id="KW-0805">Transcription regulation</keyword>
<evidence type="ECO:0000313" key="12">
    <source>
        <dbReference type="Proteomes" id="UP000502248"/>
    </source>
</evidence>
<dbReference type="PROSITE" id="PS01124">
    <property type="entry name" value="HTH_ARAC_FAMILY_2"/>
    <property type="match status" value="1"/>
</dbReference>
<dbReference type="PROSITE" id="PS00041">
    <property type="entry name" value="HTH_ARAC_FAMILY_1"/>
    <property type="match status" value="1"/>
</dbReference>
<dbReference type="RefSeq" id="WP_169283615.1">
    <property type="nucleotide sequence ID" value="NZ_CP051680.1"/>
</dbReference>
<dbReference type="Pfam" id="PF17853">
    <property type="entry name" value="GGDEF_2"/>
    <property type="match status" value="1"/>
</dbReference>
<sequence>MKKVILVDDEIFARKGLMVLIPWEKYGYEIIGEADDGEEALHLIERLAPDLVITDIRMPVLDGLELIQTVRKRNGKSTKFIIISGYGDFKYAQHAVRFGVQDYLLKPIDEIELIDTLERISKEIDSTPSWSQADNRVIQSSMFEKLLSGQMDDKSLSEAAQSLGLPEDKPLRYFALELNDAPMALNEAERVNRVEQAKEAAEAILARHIQGKEPFLYARSLSELGFLAFVTGAEGAGRLAEELVRTVSGKIEGVLRVYVGEVSPTLALIRKSYLTALDAMEHKYVFDAKSVTLHEDTKGVVLQVKEIEPAIYSGLIESLELHDGDKMLMLVTRMFAAFQEQSYSPESITASISRCVHGITRVIQTMQGNESTIGTLKPIMHWHHEPRTLQGIKRLFVDFLSECADYITELRSSKGKGEIGKIKQYIESHYNENMSLKSISKLFFMNPVYLGQLFKKTYGVYFNEFLLHIRIDEAKKQLRQTDKKVYEIAANVGFGNADYFVSQFEKVEGKTPTEYKNAMISKA</sequence>
<gene>
    <name evidence="11" type="ORF">HH215_32135</name>
</gene>
<evidence type="ECO:0000256" key="3">
    <source>
        <dbReference type="ARBA" id="ARBA00022553"/>
    </source>
</evidence>
<dbReference type="InterPro" id="IPR020449">
    <property type="entry name" value="Tscrpt_reg_AraC-type_HTH"/>
</dbReference>
<dbReference type="EMBL" id="CP051680">
    <property type="protein sequence ID" value="QJD87371.1"/>
    <property type="molecule type" value="Genomic_DNA"/>
</dbReference>
<dbReference type="PROSITE" id="PS50110">
    <property type="entry name" value="RESPONSE_REGULATORY"/>
    <property type="match status" value="1"/>
</dbReference>
<feature type="domain" description="Response regulatory" evidence="10">
    <location>
        <begin position="3"/>
        <end position="121"/>
    </location>
</feature>
<dbReference type="InterPro" id="IPR018062">
    <property type="entry name" value="HTH_AraC-typ_CS"/>
</dbReference>
<evidence type="ECO:0000256" key="8">
    <source>
        <dbReference type="PROSITE-ProRule" id="PRU00169"/>
    </source>
</evidence>
<protein>
    <submittedName>
        <fullName evidence="11">Response regulator transcription factor</fullName>
    </submittedName>
</protein>
<reference evidence="11 12" key="1">
    <citation type="submission" date="2020-04" db="EMBL/GenBank/DDBJ databases">
        <title>Genome sequencing of novel species.</title>
        <authorList>
            <person name="Heo J."/>
            <person name="Kim S.-J."/>
            <person name="Kim J.-S."/>
            <person name="Hong S.-B."/>
            <person name="Kwon S.-W."/>
        </authorList>
    </citation>
    <scope>NUCLEOTIDE SEQUENCE [LARGE SCALE GENOMIC DNA]</scope>
    <source>
        <strain evidence="11 12">MFER-1</strain>
    </source>
</reference>
<name>A0A7Z2VQ13_9BACL</name>
<evidence type="ECO:0000256" key="1">
    <source>
        <dbReference type="ARBA" id="ARBA00004496"/>
    </source>
</evidence>
<keyword evidence="3 8" id="KW-0597">Phosphoprotein</keyword>
<dbReference type="PANTHER" id="PTHR42713:SF3">
    <property type="entry name" value="TRANSCRIPTIONAL REGULATORY PROTEIN HPTR"/>
    <property type="match status" value="1"/>
</dbReference>
<dbReference type="InterPro" id="IPR018060">
    <property type="entry name" value="HTH_AraC"/>
</dbReference>
<dbReference type="SUPFAM" id="SSF46689">
    <property type="entry name" value="Homeodomain-like"/>
    <property type="match status" value="2"/>
</dbReference>
<proteinExistence type="predicted"/>
<comment type="subcellular location">
    <subcellularLocation>
        <location evidence="1">Cytoplasm</location>
    </subcellularLocation>
</comment>
<dbReference type="GO" id="GO:0043565">
    <property type="term" value="F:sequence-specific DNA binding"/>
    <property type="evidence" value="ECO:0007669"/>
    <property type="project" value="InterPro"/>
</dbReference>
<evidence type="ECO:0000313" key="11">
    <source>
        <dbReference type="EMBL" id="QJD87371.1"/>
    </source>
</evidence>
<dbReference type="Proteomes" id="UP000502248">
    <property type="component" value="Chromosome"/>
</dbReference>
<evidence type="ECO:0000256" key="6">
    <source>
        <dbReference type="ARBA" id="ARBA00023125"/>
    </source>
</evidence>
<accession>A0A7Z2VQ13</accession>
<feature type="domain" description="HTH araC/xylS-type" evidence="9">
    <location>
        <begin position="420"/>
        <end position="518"/>
    </location>
</feature>
<dbReference type="PANTHER" id="PTHR42713">
    <property type="entry name" value="HISTIDINE KINASE-RELATED"/>
    <property type="match status" value="1"/>
</dbReference>
<dbReference type="KEGG" id="cheb:HH215_32135"/>
<organism evidence="11 12">
    <name type="scientific">Cohnella herbarum</name>
    <dbReference type="NCBI Taxonomy" id="2728023"/>
    <lineage>
        <taxon>Bacteria</taxon>
        <taxon>Bacillati</taxon>
        <taxon>Bacillota</taxon>
        <taxon>Bacilli</taxon>
        <taxon>Bacillales</taxon>
        <taxon>Paenibacillaceae</taxon>
        <taxon>Cohnella</taxon>
    </lineage>
</organism>
<dbReference type="AlphaFoldDB" id="A0A7Z2VQ13"/>
<dbReference type="InterPro" id="IPR051552">
    <property type="entry name" value="HptR"/>
</dbReference>